<name>A9YSG2_MOUSE</name>
<evidence type="ECO:0000313" key="2">
    <source>
        <dbReference type="MGI" id="MGI:2685198"/>
    </source>
</evidence>
<dbReference type="EMBL" id="EU286530">
    <property type="protein sequence ID" value="ABY27567.1"/>
    <property type="molecule type" value="mRNA"/>
</dbReference>
<dbReference type="PANTHER" id="PTHR22591">
    <property type="entry name" value="XIN"/>
    <property type="match status" value="1"/>
</dbReference>
<proteinExistence type="evidence at transcript level"/>
<reference evidence="1" key="1">
    <citation type="submission" date="2007-11" db="EMBL/GenBank/DDBJ databases">
        <title>Cloning and Characterization of mXin-beta cDNA.</title>
        <authorList>
            <person name="Wang Q."/>
            <person name="Gustafson-Wagner E.A."/>
            <person name="Grosskurth S.E."/>
            <person name="Lin J.L.C."/>
            <person name="Lin J.J.C."/>
        </authorList>
    </citation>
    <scope>NUCLEOTIDE SEQUENCE</scope>
    <source>
        <strain evidence="1">C57BL/6J</strain>
        <tissue evidence="1">Heart</tissue>
    </source>
</reference>
<dbReference type="MGI" id="MGI:2685198">
    <property type="gene designation" value="Xirp2"/>
</dbReference>
<dbReference type="AGR" id="MGI:2685198"/>
<gene>
    <name evidence="2" type="primary">Xirp2</name>
</gene>
<dbReference type="InterPro" id="IPR030072">
    <property type="entry name" value="XIRP1/XIRP2"/>
</dbReference>
<organism evidence="1">
    <name type="scientific">Mus musculus</name>
    <name type="common">Mouse</name>
    <dbReference type="NCBI Taxonomy" id="10090"/>
    <lineage>
        <taxon>Eukaryota</taxon>
        <taxon>Metazoa</taxon>
        <taxon>Chordata</taxon>
        <taxon>Craniata</taxon>
        <taxon>Vertebrata</taxon>
        <taxon>Euteleostomi</taxon>
        <taxon>Mammalia</taxon>
        <taxon>Eutheria</taxon>
        <taxon>Euarchontoglires</taxon>
        <taxon>Glires</taxon>
        <taxon>Rodentia</taxon>
        <taxon>Myomorpha</taxon>
        <taxon>Muroidea</taxon>
        <taxon>Muridae</taxon>
        <taxon>Murinae</taxon>
        <taxon>Mus</taxon>
        <taxon>Mus</taxon>
    </lineage>
</organism>
<protein>
    <submittedName>
        <fullName evidence="1">Xin-beta isoform C</fullName>
    </submittedName>
</protein>
<accession>A9YSG2</accession>
<evidence type="ECO:0000313" key="1">
    <source>
        <dbReference type="EMBL" id="ABY27567.1"/>
    </source>
</evidence>
<dbReference type="AlphaFoldDB" id="A9YSG2"/>
<dbReference type="GO" id="GO:0003779">
    <property type="term" value="F:actin binding"/>
    <property type="evidence" value="ECO:0007669"/>
    <property type="project" value="InterPro"/>
</dbReference>
<dbReference type="GO" id="GO:0030036">
    <property type="term" value="P:actin cytoskeleton organization"/>
    <property type="evidence" value="ECO:0007669"/>
    <property type="project" value="InterPro"/>
</dbReference>
<feature type="non-terminal residue" evidence="1">
    <location>
        <position position="1"/>
    </location>
</feature>
<dbReference type="PANTHER" id="PTHR22591:SF1">
    <property type="entry name" value="XIN ACTIN-BINDING REPEAT-CONTAINING PROTEIN 2"/>
    <property type="match status" value="1"/>
</dbReference>
<sequence length="118" mass="13500">FDFKHAPPTYEDVISGHILDVADSPTNLRRNFQKTWQESERVFQRVGYETSDAHATEMSRAFQEESAFLSAWEITHHFTDEYTASLILNNFLSLKEIMMKGLDTSNIKIDGIAKTKAA</sequence>